<evidence type="ECO:0000313" key="8">
    <source>
        <dbReference type="Proteomes" id="UP000199054"/>
    </source>
</evidence>
<comment type="subcellular location">
    <subcellularLocation>
        <location evidence="1">Cell membrane</location>
        <topology evidence="1">Multi-pass membrane protein</topology>
    </subcellularLocation>
</comment>
<dbReference type="STRING" id="34002.SAMN04489859_105313"/>
<evidence type="ECO:0000313" key="7">
    <source>
        <dbReference type="EMBL" id="SEO25416.1"/>
    </source>
</evidence>
<dbReference type="OrthoDB" id="7284468at2"/>
<keyword evidence="3 6" id="KW-0812">Transmembrane</keyword>
<feature type="transmembrane region" description="Helical" evidence="6">
    <location>
        <begin position="37"/>
        <end position="58"/>
    </location>
</feature>
<feature type="transmembrane region" description="Helical" evidence="6">
    <location>
        <begin position="159"/>
        <end position="181"/>
    </location>
</feature>
<feature type="transmembrane region" description="Helical" evidence="6">
    <location>
        <begin position="289"/>
        <end position="306"/>
    </location>
</feature>
<evidence type="ECO:0000256" key="1">
    <source>
        <dbReference type="ARBA" id="ARBA00004651"/>
    </source>
</evidence>
<protein>
    <submittedName>
        <fullName evidence="7">Monosaccharide ABC transporter membrane protein, CUT2 family</fullName>
    </submittedName>
</protein>
<feature type="transmembrane region" description="Helical" evidence="6">
    <location>
        <begin position="89"/>
        <end position="110"/>
    </location>
</feature>
<evidence type="ECO:0000256" key="6">
    <source>
        <dbReference type="SAM" id="Phobius"/>
    </source>
</evidence>
<accession>A0A1H8N787</accession>
<dbReference type="InterPro" id="IPR001851">
    <property type="entry name" value="ABC_transp_permease"/>
</dbReference>
<reference evidence="7 8" key="1">
    <citation type="submission" date="2016-10" db="EMBL/GenBank/DDBJ databases">
        <authorList>
            <person name="de Groot N.N."/>
        </authorList>
    </citation>
    <scope>NUCLEOTIDE SEQUENCE [LARGE SCALE GENOMIC DNA]</scope>
    <source>
        <strain evidence="7 8">DSM 8512</strain>
    </source>
</reference>
<evidence type="ECO:0000256" key="3">
    <source>
        <dbReference type="ARBA" id="ARBA00022692"/>
    </source>
</evidence>
<dbReference type="CDD" id="cd06579">
    <property type="entry name" value="TM_PBP1_transp_AraH_like"/>
    <property type="match status" value="1"/>
</dbReference>
<keyword evidence="4 6" id="KW-1133">Transmembrane helix</keyword>
<evidence type="ECO:0000256" key="5">
    <source>
        <dbReference type="ARBA" id="ARBA00023136"/>
    </source>
</evidence>
<gene>
    <name evidence="7" type="ORF">SAMN04489859_105313</name>
</gene>
<dbReference type="EMBL" id="FODE01000053">
    <property type="protein sequence ID" value="SEO25416.1"/>
    <property type="molecule type" value="Genomic_DNA"/>
</dbReference>
<keyword evidence="5 6" id="KW-0472">Membrane</keyword>
<keyword evidence="8" id="KW-1185">Reference proteome</keyword>
<keyword evidence="2" id="KW-1003">Cell membrane</keyword>
<dbReference type="AlphaFoldDB" id="A0A1H8N787"/>
<dbReference type="PANTHER" id="PTHR32196">
    <property type="entry name" value="ABC TRANSPORTER PERMEASE PROTEIN YPHD-RELATED-RELATED"/>
    <property type="match status" value="1"/>
</dbReference>
<feature type="transmembrane region" description="Helical" evidence="6">
    <location>
        <begin position="12"/>
        <end position="31"/>
    </location>
</feature>
<proteinExistence type="predicted"/>
<name>A0A1H8N787_9RHOB</name>
<organism evidence="7 8">
    <name type="scientific">Paracoccus alcaliphilus</name>
    <dbReference type="NCBI Taxonomy" id="34002"/>
    <lineage>
        <taxon>Bacteria</taxon>
        <taxon>Pseudomonadati</taxon>
        <taxon>Pseudomonadota</taxon>
        <taxon>Alphaproteobacteria</taxon>
        <taxon>Rhodobacterales</taxon>
        <taxon>Paracoccaceae</taxon>
        <taxon>Paracoccus</taxon>
    </lineage>
</organism>
<dbReference type="RefSeq" id="WP_090617206.1">
    <property type="nucleotide sequence ID" value="NZ_CP067124.1"/>
</dbReference>
<dbReference type="GO" id="GO:0005886">
    <property type="term" value="C:plasma membrane"/>
    <property type="evidence" value="ECO:0007669"/>
    <property type="project" value="UniProtKB-SubCell"/>
</dbReference>
<evidence type="ECO:0000256" key="2">
    <source>
        <dbReference type="ARBA" id="ARBA00022475"/>
    </source>
</evidence>
<evidence type="ECO:0000256" key="4">
    <source>
        <dbReference type="ARBA" id="ARBA00022989"/>
    </source>
</evidence>
<feature type="transmembrane region" description="Helical" evidence="6">
    <location>
        <begin position="117"/>
        <end position="139"/>
    </location>
</feature>
<dbReference type="Proteomes" id="UP000199054">
    <property type="component" value="Unassembled WGS sequence"/>
</dbReference>
<sequence>MHKITHGQGFGALIGVAVMLLAFTLIDFSGWWSRATIANVVHFTSILGLIAMGQALVIISKEIDLSVGSVYGLTGVAFITLTPDLGVSGAMVAALLIALVIGFLQGVAVVKGKLPSMIVTLGGLFTVRGIIYVWTGGSVHNFAPEARMHPVTRLLGGELFGIEAAIFWLILICIALNLLLLATRFGNHLLATGGSEDSAESRGVRTDRVKIAAFMLCSLLAGFAGIVTLADRPQTHVTLGDLLELEAIAAAVIGGCLLSGGRGSLVGAVMGAFIVTGFRYQLIALGAPSSWFITFVGIVLIVAVIFNQKLARRFGRSV</sequence>
<feature type="transmembrane region" description="Helical" evidence="6">
    <location>
        <begin position="211"/>
        <end position="230"/>
    </location>
</feature>
<dbReference type="GO" id="GO:0022857">
    <property type="term" value="F:transmembrane transporter activity"/>
    <property type="evidence" value="ECO:0007669"/>
    <property type="project" value="InterPro"/>
</dbReference>
<dbReference type="Pfam" id="PF02653">
    <property type="entry name" value="BPD_transp_2"/>
    <property type="match status" value="1"/>
</dbReference>